<accession>A0A101LTT4</accession>
<gene>
    <name evidence="3" type="ORF">ABT39_MTgene2274</name>
    <name evidence="1" type="ORF">ABT39_MTgene3523</name>
    <name evidence="2" type="ORF">ABT39_MTgene3543</name>
</gene>
<evidence type="ECO:0000313" key="2">
    <source>
        <dbReference type="EMBL" id="KUM45220.1"/>
    </source>
</evidence>
<dbReference type="AlphaFoldDB" id="A0A101LTT4"/>
<dbReference type="EMBL" id="LKAM01000015">
    <property type="protein sequence ID" value="KUM45920.1"/>
    <property type="molecule type" value="Genomic_DNA"/>
</dbReference>
<reference evidence="2" key="1">
    <citation type="journal article" date="2015" name="Genome Biol. Evol.">
        <title>Organellar Genomes of White Spruce (Picea glauca): Assembly and Annotation.</title>
        <authorList>
            <person name="Jackman S.D."/>
            <person name="Warren R.L."/>
            <person name="Gibb E.A."/>
            <person name="Vandervalk B.P."/>
            <person name="Mohamadi H."/>
            <person name="Chu J."/>
            <person name="Raymond A."/>
            <person name="Pleasance S."/>
            <person name="Coope R."/>
            <person name="Wildung M.R."/>
            <person name="Ritland C.E."/>
            <person name="Bousquet J."/>
            <person name="Jones S.J."/>
            <person name="Bohlmann J."/>
            <person name="Birol I."/>
        </authorList>
    </citation>
    <scope>NUCLEOTIDE SEQUENCE [LARGE SCALE GENOMIC DNA]</scope>
    <source>
        <tissue evidence="2">Flushing bud</tissue>
    </source>
</reference>
<geneLocation type="mitochondrion" evidence="2"/>
<name>A0A101LTT4_PICGL</name>
<sequence length="47" mass="5412">MGMQLEIELMTLPLLLQDQLVKPLRLNHLKLDPLPLFLVLLLGQMCD</sequence>
<dbReference type="EMBL" id="LKAM01000023">
    <property type="protein sequence ID" value="KUM45200.1"/>
    <property type="molecule type" value="Genomic_DNA"/>
</dbReference>
<dbReference type="EMBL" id="LKAM01000023">
    <property type="protein sequence ID" value="KUM45220.1"/>
    <property type="molecule type" value="Genomic_DNA"/>
</dbReference>
<comment type="caution">
    <text evidence="2">The sequence shown here is derived from an EMBL/GenBank/DDBJ whole genome shotgun (WGS) entry which is preliminary data.</text>
</comment>
<evidence type="ECO:0000313" key="1">
    <source>
        <dbReference type="EMBL" id="KUM45200.1"/>
    </source>
</evidence>
<keyword evidence="2" id="KW-0496">Mitochondrion</keyword>
<proteinExistence type="predicted"/>
<organism evidence="2">
    <name type="scientific">Picea glauca</name>
    <name type="common">White spruce</name>
    <name type="synonym">Pinus glauca</name>
    <dbReference type="NCBI Taxonomy" id="3330"/>
    <lineage>
        <taxon>Eukaryota</taxon>
        <taxon>Viridiplantae</taxon>
        <taxon>Streptophyta</taxon>
        <taxon>Embryophyta</taxon>
        <taxon>Tracheophyta</taxon>
        <taxon>Spermatophyta</taxon>
        <taxon>Pinopsida</taxon>
        <taxon>Pinidae</taxon>
        <taxon>Conifers I</taxon>
        <taxon>Pinales</taxon>
        <taxon>Pinaceae</taxon>
        <taxon>Picea</taxon>
    </lineage>
</organism>
<protein>
    <submittedName>
        <fullName evidence="2">Uncharacterized protein</fullName>
    </submittedName>
</protein>
<evidence type="ECO:0000313" key="3">
    <source>
        <dbReference type="EMBL" id="KUM45920.1"/>
    </source>
</evidence>